<comment type="subcellular location">
    <subcellularLocation>
        <location evidence="1">Nucleus</location>
    </subcellularLocation>
</comment>
<feature type="region of interest" description="Disordered" evidence="6">
    <location>
        <begin position="1"/>
        <end position="32"/>
    </location>
</feature>
<organism evidence="8">
    <name type="scientific">Mucochytrium quahogii</name>
    <dbReference type="NCBI Taxonomy" id="96639"/>
    <lineage>
        <taxon>Eukaryota</taxon>
        <taxon>Sar</taxon>
        <taxon>Stramenopiles</taxon>
        <taxon>Bigyra</taxon>
        <taxon>Labyrinthulomycetes</taxon>
        <taxon>Thraustochytrida</taxon>
        <taxon>Thraustochytriidae</taxon>
        <taxon>Mucochytrium</taxon>
    </lineage>
</organism>
<evidence type="ECO:0000313" key="8">
    <source>
        <dbReference type="EMBL" id="CAD9705321.1"/>
    </source>
</evidence>
<gene>
    <name evidence="8" type="ORF">QSP1433_LOCUS16191</name>
</gene>
<dbReference type="PROSITE" id="PS51032">
    <property type="entry name" value="AP2_ERF"/>
    <property type="match status" value="1"/>
</dbReference>
<dbReference type="EMBL" id="HBHK01025804">
    <property type="protein sequence ID" value="CAD9705321.1"/>
    <property type="molecule type" value="Transcribed_RNA"/>
</dbReference>
<dbReference type="AlphaFoldDB" id="A0A7S2SNJ8"/>
<keyword evidence="2" id="KW-0805">Transcription regulation</keyword>
<dbReference type="InterPro" id="IPR036955">
    <property type="entry name" value="AP2/ERF_dom_sf"/>
</dbReference>
<dbReference type="GO" id="GO:0005634">
    <property type="term" value="C:nucleus"/>
    <property type="evidence" value="ECO:0007669"/>
    <property type="project" value="UniProtKB-SubCell"/>
</dbReference>
<feature type="domain" description="AP2/ERF" evidence="7">
    <location>
        <begin position="330"/>
        <end position="386"/>
    </location>
</feature>
<protein>
    <recommendedName>
        <fullName evidence="7">AP2/ERF domain-containing protein</fullName>
    </recommendedName>
</protein>
<keyword evidence="4" id="KW-0804">Transcription</keyword>
<keyword evidence="3" id="KW-0238">DNA-binding</keyword>
<keyword evidence="5" id="KW-0539">Nucleus</keyword>
<feature type="compositionally biased region" description="Polar residues" evidence="6">
    <location>
        <begin position="273"/>
        <end position="286"/>
    </location>
</feature>
<feature type="compositionally biased region" description="Polar residues" evidence="6">
    <location>
        <begin position="225"/>
        <end position="242"/>
    </location>
</feature>
<dbReference type="Gene3D" id="3.30.730.10">
    <property type="entry name" value="AP2/ERF domain"/>
    <property type="match status" value="1"/>
</dbReference>
<feature type="compositionally biased region" description="Basic residues" evidence="6">
    <location>
        <begin position="245"/>
        <end position="256"/>
    </location>
</feature>
<reference evidence="8" key="1">
    <citation type="submission" date="2021-01" db="EMBL/GenBank/DDBJ databases">
        <authorList>
            <person name="Corre E."/>
            <person name="Pelletier E."/>
            <person name="Niang G."/>
            <person name="Scheremetjew M."/>
            <person name="Finn R."/>
            <person name="Kale V."/>
            <person name="Holt S."/>
            <person name="Cochrane G."/>
            <person name="Meng A."/>
            <person name="Brown T."/>
            <person name="Cohen L."/>
        </authorList>
    </citation>
    <scope>NUCLEOTIDE SEQUENCE</scope>
    <source>
        <strain evidence="8">NY070348D</strain>
    </source>
</reference>
<dbReference type="GO" id="GO:0003677">
    <property type="term" value="F:DNA binding"/>
    <property type="evidence" value="ECO:0007669"/>
    <property type="project" value="UniProtKB-KW"/>
</dbReference>
<accession>A0A7S2SNJ8</accession>
<name>A0A7S2SNJ8_9STRA</name>
<dbReference type="InterPro" id="IPR001471">
    <property type="entry name" value="AP2/ERF_dom"/>
</dbReference>
<evidence type="ECO:0000256" key="2">
    <source>
        <dbReference type="ARBA" id="ARBA00023015"/>
    </source>
</evidence>
<dbReference type="GO" id="GO:0003700">
    <property type="term" value="F:DNA-binding transcription factor activity"/>
    <property type="evidence" value="ECO:0007669"/>
    <property type="project" value="InterPro"/>
</dbReference>
<evidence type="ECO:0000256" key="6">
    <source>
        <dbReference type="SAM" id="MobiDB-lite"/>
    </source>
</evidence>
<proteinExistence type="predicted"/>
<sequence>MLVKRSSEDMSRSTQVTEVHGEDKGGATSQKRHKLDVIANASELLSHETKCNNLYSLLRSSSMPVMSTHLNTSMVNADPFYNTSSHENMFRSVQVMPISLPSSEQFLLEMNKVRAQMVQQPPLETQNSLNLNQARSIQHIGASHLAPVLPLSSTYPTAESFQLPGVSPGLQMSYQQNQNLITHLKQLQAYQNRLIAIGNITQLGKATAPASVLPKQDDLTNTTRNKASEHVQNQQTDPQPILSSRRVRKNGNRRHASIQTIRQLGLSKEVSDDQISVSPPISPANSEKTELSPEEAMALEKGDRVNFTKDDTTTNAEVMKKKLATNTSSIYRGVCWNKCNSSWKASIKVKGVNKHLGYFDDMRDAALAYDFAAMRVRGDSAILNFRNHK</sequence>
<evidence type="ECO:0000256" key="4">
    <source>
        <dbReference type="ARBA" id="ARBA00023163"/>
    </source>
</evidence>
<dbReference type="SMART" id="SM00380">
    <property type="entry name" value="AP2"/>
    <property type="match status" value="1"/>
</dbReference>
<dbReference type="SUPFAM" id="SSF54171">
    <property type="entry name" value="DNA-binding domain"/>
    <property type="match status" value="1"/>
</dbReference>
<evidence type="ECO:0000256" key="3">
    <source>
        <dbReference type="ARBA" id="ARBA00023125"/>
    </source>
</evidence>
<evidence type="ECO:0000259" key="7">
    <source>
        <dbReference type="PROSITE" id="PS51032"/>
    </source>
</evidence>
<evidence type="ECO:0000256" key="1">
    <source>
        <dbReference type="ARBA" id="ARBA00004123"/>
    </source>
</evidence>
<evidence type="ECO:0000256" key="5">
    <source>
        <dbReference type="ARBA" id="ARBA00023242"/>
    </source>
</evidence>
<dbReference type="InterPro" id="IPR016177">
    <property type="entry name" value="DNA-bd_dom_sf"/>
</dbReference>
<feature type="compositionally biased region" description="Basic and acidic residues" evidence="6">
    <location>
        <begin position="1"/>
        <end position="11"/>
    </location>
</feature>
<feature type="region of interest" description="Disordered" evidence="6">
    <location>
        <begin position="269"/>
        <end position="291"/>
    </location>
</feature>
<feature type="region of interest" description="Disordered" evidence="6">
    <location>
        <begin position="225"/>
        <end position="257"/>
    </location>
</feature>